<sequence>MAFSRENFHRLLKDIEERLGYLRGNENAWKYLRELQIYAVEHPVEGGMLMVLRTEPDYRFPCPDGRFAVQPYPWWCDMYIPPGTKFDQYEYMRMVQKHTDMAFEDGVAWATGVADYARSICEQFLAPDVPTMVDAILSLQRDVATPLVDAPNDDWANLGNLNARWTGDAAASFNEFYLNYNESLARSGLYTDMINIGFASAAKVISGTQFGAQFFLEDLRDALDAQLDQWVSWGRQPDDPPKTPVWVGDVGKIAEATLKLASHIPAVGEVTDKIDKATEIGSDVKGLITAIEDVSGKELLPKKREHTPVQFAESIYTDLTSTLTNDYLRAYDTALNSLQSGSAPGSVPDPGDLDEAAFSGNGVLDLMRADKKNNDWDLPDVRPESLRGDARY</sequence>
<keyword evidence="3" id="KW-1185">Reference proteome</keyword>
<dbReference type="RefSeq" id="WP_343995039.1">
    <property type="nucleotide sequence ID" value="NZ_BAAALG010000011.1"/>
</dbReference>
<evidence type="ECO:0000313" key="2">
    <source>
        <dbReference type="EMBL" id="GAA1105241.1"/>
    </source>
</evidence>
<accession>A0ABP4EJH4</accession>
<protein>
    <recommendedName>
        <fullName evidence="4">WXG100 family type VII secretion target</fullName>
    </recommendedName>
</protein>
<evidence type="ECO:0000256" key="1">
    <source>
        <dbReference type="SAM" id="MobiDB-lite"/>
    </source>
</evidence>
<name>A0ABP4EJH4_9ACTN</name>
<evidence type="ECO:0000313" key="3">
    <source>
        <dbReference type="Proteomes" id="UP001501581"/>
    </source>
</evidence>
<dbReference type="Proteomes" id="UP001501581">
    <property type="component" value="Unassembled WGS sequence"/>
</dbReference>
<comment type="caution">
    <text evidence="2">The sequence shown here is derived from an EMBL/GenBank/DDBJ whole genome shotgun (WGS) entry which is preliminary data.</text>
</comment>
<feature type="region of interest" description="Disordered" evidence="1">
    <location>
        <begin position="373"/>
        <end position="392"/>
    </location>
</feature>
<evidence type="ECO:0008006" key="4">
    <source>
        <dbReference type="Google" id="ProtNLM"/>
    </source>
</evidence>
<reference evidence="3" key="1">
    <citation type="journal article" date="2019" name="Int. J. Syst. Evol. Microbiol.">
        <title>The Global Catalogue of Microorganisms (GCM) 10K type strain sequencing project: providing services to taxonomists for standard genome sequencing and annotation.</title>
        <authorList>
            <consortium name="The Broad Institute Genomics Platform"/>
            <consortium name="The Broad Institute Genome Sequencing Center for Infectious Disease"/>
            <person name="Wu L."/>
            <person name="Ma J."/>
        </authorList>
    </citation>
    <scope>NUCLEOTIDE SEQUENCE [LARGE SCALE GENOMIC DNA]</scope>
    <source>
        <strain evidence="3">JCM 13008</strain>
    </source>
</reference>
<dbReference type="EMBL" id="BAAALG010000011">
    <property type="protein sequence ID" value="GAA1105241.1"/>
    <property type="molecule type" value="Genomic_DNA"/>
</dbReference>
<proteinExistence type="predicted"/>
<organism evidence="2 3">
    <name type="scientific">Nocardioides dubius</name>
    <dbReference type="NCBI Taxonomy" id="317019"/>
    <lineage>
        <taxon>Bacteria</taxon>
        <taxon>Bacillati</taxon>
        <taxon>Actinomycetota</taxon>
        <taxon>Actinomycetes</taxon>
        <taxon>Propionibacteriales</taxon>
        <taxon>Nocardioidaceae</taxon>
        <taxon>Nocardioides</taxon>
    </lineage>
</organism>
<gene>
    <name evidence="2" type="ORF">GCM10009668_25760</name>
</gene>